<dbReference type="Pfam" id="PF01841">
    <property type="entry name" value="Transglut_core"/>
    <property type="match status" value="1"/>
</dbReference>
<dbReference type="Gene3D" id="2.60.40.3140">
    <property type="match status" value="1"/>
</dbReference>
<feature type="domain" description="DUF3857" evidence="3">
    <location>
        <begin position="44"/>
        <end position="204"/>
    </location>
</feature>
<evidence type="ECO:0000259" key="3">
    <source>
        <dbReference type="Pfam" id="PF12969"/>
    </source>
</evidence>
<dbReference type="InterPro" id="IPR038765">
    <property type="entry name" value="Papain-like_cys_pep_sf"/>
</dbReference>
<feature type="signal peptide" evidence="1">
    <location>
        <begin position="1"/>
        <end position="20"/>
    </location>
</feature>
<dbReference type="Pfam" id="PF12969">
    <property type="entry name" value="DUF3857"/>
    <property type="match status" value="1"/>
</dbReference>
<organism evidence="4 5">
    <name type="scientific">Paraburkholderia fungorum</name>
    <dbReference type="NCBI Taxonomy" id="134537"/>
    <lineage>
        <taxon>Bacteria</taxon>
        <taxon>Pseudomonadati</taxon>
        <taxon>Pseudomonadota</taxon>
        <taxon>Betaproteobacteria</taxon>
        <taxon>Burkholderiales</taxon>
        <taxon>Burkholderiaceae</taxon>
        <taxon>Paraburkholderia</taxon>
    </lineage>
</organism>
<dbReference type="Gene3D" id="3.10.620.30">
    <property type="match status" value="1"/>
</dbReference>
<proteinExistence type="predicted"/>
<feature type="domain" description="Transglutaminase-like" evidence="2">
    <location>
        <begin position="256"/>
        <end position="329"/>
    </location>
</feature>
<dbReference type="EMBL" id="JANSLM010000021">
    <property type="protein sequence ID" value="MDT8843078.1"/>
    <property type="molecule type" value="Genomic_DNA"/>
</dbReference>
<feature type="chain" id="PRO_5042842318" evidence="1">
    <location>
        <begin position="21"/>
        <end position="622"/>
    </location>
</feature>
<dbReference type="InterPro" id="IPR024618">
    <property type="entry name" value="DUF3857"/>
</dbReference>
<keyword evidence="1" id="KW-0732">Signal</keyword>
<name>A0AAP5QGG6_9BURK</name>
<evidence type="ECO:0000313" key="4">
    <source>
        <dbReference type="EMBL" id="MDT8843078.1"/>
    </source>
</evidence>
<comment type="caution">
    <text evidence="4">The sequence shown here is derived from an EMBL/GenBank/DDBJ whole genome shotgun (WGS) entry which is preliminary data.</text>
</comment>
<evidence type="ECO:0000313" key="5">
    <source>
        <dbReference type="Proteomes" id="UP001246473"/>
    </source>
</evidence>
<dbReference type="AlphaFoldDB" id="A0AAP5QGG6"/>
<sequence length="622" mass="67546">MRSLLVVCVLAIASAPTVYADESGNPAAPSTIESDVHVFVVAEDGTVAEDDDTTVRANTAAGIEDIAQRNVWFDQNMSHVEILEAYTIDRNGILHPVAPGQVRDIQAPRSGGAPTFQDARQRSVIFPGVGTGSRIHLRFRKTQSRPVVARQFSYYVEPDRGPVDSQKLIFDLPADKRLYADARGYAALSPVTAHGRTRYEFDYSREHYDRIENGALGYATYGDRLMVSTFPDYAAFAASYREPAVDATANDPSIRDLALSLTQQDANPRTKAKTLYDWVRRNVRYVSLYVGQSPAAPHKAVDILANRYGDCKDHVALYGALLAAVGISSEPALISLGSVHTLPSVPGYGASAINHVITWLPGLGTYADTTTSNVEFGYLPLADMDRPTVLIDDGTLSRTPATEPLSRTARLQIDVVSGGATSFAYRVEDAGWGAEIERTSLRLASAQQRDQIAANRLRLTGLRGTATLTTGNVDATAGPLTTTLRGTLDDVVWPTGTTAVPALTSLSGGIATQVNNDLAERTRTQPYLCTDGECDEVGQITLPKEIRVVDVPDNTDIKDGVFDFRSRYVFDPSTNVLQVTRHLRTAFGRQVCSPADFATARPTLERIERDAQSQIVVKAAQH</sequence>
<reference evidence="4" key="1">
    <citation type="submission" date="2022-08" db="EMBL/GenBank/DDBJ databases">
        <authorList>
            <person name="Kim S.-J."/>
        </authorList>
    </citation>
    <scope>NUCLEOTIDE SEQUENCE</scope>
    <source>
        <strain evidence="4">KJ</strain>
    </source>
</reference>
<dbReference type="RefSeq" id="WP_183802663.1">
    <property type="nucleotide sequence ID" value="NZ_CAKZHR010000064.1"/>
</dbReference>
<evidence type="ECO:0000256" key="1">
    <source>
        <dbReference type="SAM" id="SignalP"/>
    </source>
</evidence>
<gene>
    <name evidence="4" type="ORF">ParKJ_37195</name>
</gene>
<accession>A0AAP5QGG6</accession>
<dbReference type="Proteomes" id="UP001246473">
    <property type="component" value="Unassembled WGS sequence"/>
</dbReference>
<evidence type="ECO:0000259" key="2">
    <source>
        <dbReference type="Pfam" id="PF01841"/>
    </source>
</evidence>
<dbReference type="InterPro" id="IPR002931">
    <property type="entry name" value="Transglutaminase-like"/>
</dbReference>
<protein>
    <submittedName>
        <fullName evidence="4">DUF3857 and transglutaminase domain-containing protein</fullName>
    </submittedName>
</protein>
<dbReference type="SUPFAM" id="SSF54001">
    <property type="entry name" value="Cysteine proteinases"/>
    <property type="match status" value="1"/>
</dbReference>